<accession>A0AAW1RMB7</accession>
<gene>
    <name evidence="3" type="ORF">WJX81_000283</name>
</gene>
<comment type="caution">
    <text evidence="3">The sequence shown here is derived from an EMBL/GenBank/DDBJ whole genome shotgun (WGS) entry which is preliminary data.</text>
</comment>
<dbReference type="GO" id="GO:0009706">
    <property type="term" value="C:chloroplast inner membrane"/>
    <property type="evidence" value="ECO:0007669"/>
    <property type="project" value="TreeGrafter"/>
</dbReference>
<feature type="domain" description="GYF" evidence="2">
    <location>
        <begin position="75"/>
        <end position="125"/>
    </location>
</feature>
<evidence type="ECO:0000259" key="2">
    <source>
        <dbReference type="Pfam" id="PF14237"/>
    </source>
</evidence>
<dbReference type="PANTHER" id="PTHR37755:SF1">
    <property type="entry name" value="PROTEIN TIC 56, CHLOROPLASTIC"/>
    <property type="match status" value="1"/>
</dbReference>
<reference evidence="3 4" key="1">
    <citation type="journal article" date="2024" name="Nat. Commun.">
        <title>Phylogenomics reveals the evolutionary origins of lichenization in chlorophyte algae.</title>
        <authorList>
            <person name="Puginier C."/>
            <person name="Libourel C."/>
            <person name="Otte J."/>
            <person name="Skaloud P."/>
            <person name="Haon M."/>
            <person name="Grisel S."/>
            <person name="Petersen M."/>
            <person name="Berrin J.G."/>
            <person name="Delaux P.M."/>
            <person name="Dal Grande F."/>
            <person name="Keller J."/>
        </authorList>
    </citation>
    <scope>NUCLEOTIDE SEQUENCE [LARGE SCALE GENOMIC DNA]</scope>
    <source>
        <strain evidence="3 4">SAG 245.80</strain>
    </source>
</reference>
<protein>
    <recommendedName>
        <fullName evidence="2">GYF domain-containing protein</fullName>
    </recommendedName>
</protein>
<evidence type="ECO:0000313" key="4">
    <source>
        <dbReference type="Proteomes" id="UP001445335"/>
    </source>
</evidence>
<feature type="compositionally biased region" description="Basic residues" evidence="1">
    <location>
        <begin position="14"/>
        <end position="23"/>
    </location>
</feature>
<dbReference type="InterPro" id="IPR037471">
    <property type="entry name" value="TIC56"/>
</dbReference>
<dbReference type="InterPro" id="IPR025640">
    <property type="entry name" value="GYF_2"/>
</dbReference>
<dbReference type="AlphaFoldDB" id="A0AAW1RMB7"/>
<organism evidence="3 4">
    <name type="scientific">Elliptochloris bilobata</name>
    <dbReference type="NCBI Taxonomy" id="381761"/>
    <lineage>
        <taxon>Eukaryota</taxon>
        <taxon>Viridiplantae</taxon>
        <taxon>Chlorophyta</taxon>
        <taxon>core chlorophytes</taxon>
        <taxon>Trebouxiophyceae</taxon>
        <taxon>Trebouxiophyceae incertae sedis</taxon>
        <taxon>Elliptochloris clade</taxon>
        <taxon>Elliptochloris</taxon>
    </lineage>
</organism>
<evidence type="ECO:0000256" key="1">
    <source>
        <dbReference type="SAM" id="MobiDB-lite"/>
    </source>
</evidence>
<name>A0AAW1RMB7_9CHLO</name>
<dbReference type="GO" id="GO:0045037">
    <property type="term" value="P:protein import into chloroplast stroma"/>
    <property type="evidence" value="ECO:0007669"/>
    <property type="project" value="TreeGrafter"/>
</dbReference>
<dbReference type="Pfam" id="PF14237">
    <property type="entry name" value="GYF_2"/>
    <property type="match status" value="1"/>
</dbReference>
<dbReference type="EMBL" id="JALJOU010000031">
    <property type="protein sequence ID" value="KAK9834808.1"/>
    <property type="molecule type" value="Genomic_DNA"/>
</dbReference>
<proteinExistence type="predicted"/>
<dbReference type="PANTHER" id="PTHR37755">
    <property type="entry name" value="PROTEIN TIC 56, CHLOROPLASTIC"/>
    <property type="match status" value="1"/>
</dbReference>
<dbReference type="Proteomes" id="UP001445335">
    <property type="component" value="Unassembled WGS sequence"/>
</dbReference>
<keyword evidence="4" id="KW-1185">Reference proteome</keyword>
<sequence>MAGEQAPAPVSEAKKKRRVKKKVPPPEQKAGVVASVKDTTKPAAMPEPPARRPKMTMKDRQYVDYVRELTMKNVWYYRDRLSVPRGPCNVAVLRECWVHGVIDEHTLVWGQGLGDWLPVRNIRTLVPQIRTFEVRVATWIKRTFALKPALAQARKDRAEFRKGPLSSQADDMY</sequence>
<evidence type="ECO:0000313" key="3">
    <source>
        <dbReference type="EMBL" id="KAK9834808.1"/>
    </source>
</evidence>
<feature type="region of interest" description="Disordered" evidence="1">
    <location>
        <begin position="1"/>
        <end position="53"/>
    </location>
</feature>